<dbReference type="PANTHER" id="PTHR48070">
    <property type="entry name" value="ESTERASE OVCA2"/>
    <property type="match status" value="1"/>
</dbReference>
<evidence type="ECO:0000313" key="3">
    <source>
        <dbReference type="EMBL" id="OAO12734.1"/>
    </source>
</evidence>
<dbReference type="Pfam" id="PF03959">
    <property type="entry name" value="FSH1"/>
    <property type="match status" value="1"/>
</dbReference>
<sequence length="215" mass="24357">MNRVKVSKKLNILCLHGYFQSAQIMKEHTPALYRKLKSIADFYYLDGPIVVNSMEGFKEELGTEKVGKAWWVKAEDGSYPEFDATVDYVLDCYKNHGPFDGILGFSQGAGLGLFLAALQEKGDIATDFKFAISYSGFYPSDLTLQKVVDSRLISIPTVHFIGKKDDKVEPKSSEEIAKHFLDPLIVYHEGGHYIPQNGEIKETIYRFLLQFLDLE</sequence>
<evidence type="ECO:0000259" key="2">
    <source>
        <dbReference type="Pfam" id="PF03959"/>
    </source>
</evidence>
<dbReference type="STRING" id="478820.A0A196S9R3"/>
<dbReference type="EMBL" id="LXWW01000520">
    <property type="protein sequence ID" value="OAO12734.1"/>
    <property type="molecule type" value="Genomic_DNA"/>
</dbReference>
<dbReference type="PANTHER" id="PTHR48070:SF6">
    <property type="entry name" value="ESTERASE OVCA2"/>
    <property type="match status" value="1"/>
</dbReference>
<dbReference type="OrthoDB" id="414698at2759"/>
<proteinExistence type="predicted"/>
<dbReference type="AlphaFoldDB" id="A0A196S9R3"/>
<dbReference type="Proteomes" id="UP000078348">
    <property type="component" value="Unassembled WGS sequence"/>
</dbReference>
<name>A0A196S9R3_BLAHN</name>
<comment type="caution">
    <text evidence="3">The sequence shown here is derived from an EMBL/GenBank/DDBJ whole genome shotgun (WGS) entry which is preliminary data.</text>
</comment>
<protein>
    <recommendedName>
        <fullName evidence="2">Serine hydrolase domain-containing protein</fullName>
    </recommendedName>
</protein>
<dbReference type="GO" id="GO:0016787">
    <property type="term" value="F:hydrolase activity"/>
    <property type="evidence" value="ECO:0007669"/>
    <property type="project" value="UniProtKB-KW"/>
</dbReference>
<dbReference type="InterPro" id="IPR050593">
    <property type="entry name" value="LovG"/>
</dbReference>
<reference evidence="3 4" key="1">
    <citation type="submission" date="2016-05" db="EMBL/GenBank/DDBJ databases">
        <title>Nuclear genome of Blastocystis sp. subtype 1 NandII.</title>
        <authorList>
            <person name="Gentekaki E."/>
            <person name="Curtis B."/>
            <person name="Stairs C."/>
            <person name="Eme L."/>
            <person name="Herman E."/>
            <person name="Klimes V."/>
            <person name="Arias M.C."/>
            <person name="Elias M."/>
            <person name="Hilliou F."/>
            <person name="Klute M."/>
            <person name="Malik S.-B."/>
            <person name="Pightling A."/>
            <person name="Rachubinski R."/>
            <person name="Salas D."/>
            <person name="Schlacht A."/>
            <person name="Suga H."/>
            <person name="Archibald J."/>
            <person name="Ball S.G."/>
            <person name="Clark G."/>
            <person name="Dacks J."/>
            <person name="Van Der Giezen M."/>
            <person name="Tsaousis A."/>
            <person name="Roger A."/>
        </authorList>
    </citation>
    <scope>NUCLEOTIDE SEQUENCE [LARGE SCALE GENOMIC DNA]</scope>
    <source>
        <strain evidence="4">ATCC 50177 / NandII</strain>
    </source>
</reference>
<dbReference type="GO" id="GO:0005737">
    <property type="term" value="C:cytoplasm"/>
    <property type="evidence" value="ECO:0007669"/>
    <property type="project" value="TreeGrafter"/>
</dbReference>
<dbReference type="InterPro" id="IPR005645">
    <property type="entry name" value="FSH-like_dom"/>
</dbReference>
<evidence type="ECO:0000313" key="4">
    <source>
        <dbReference type="Proteomes" id="UP000078348"/>
    </source>
</evidence>
<dbReference type="Gene3D" id="3.40.50.1820">
    <property type="entry name" value="alpha/beta hydrolase"/>
    <property type="match status" value="1"/>
</dbReference>
<dbReference type="InterPro" id="IPR029058">
    <property type="entry name" value="AB_hydrolase_fold"/>
</dbReference>
<feature type="domain" description="Serine hydrolase" evidence="2">
    <location>
        <begin position="7"/>
        <end position="203"/>
    </location>
</feature>
<evidence type="ECO:0000256" key="1">
    <source>
        <dbReference type="ARBA" id="ARBA00022801"/>
    </source>
</evidence>
<dbReference type="GO" id="GO:0005634">
    <property type="term" value="C:nucleus"/>
    <property type="evidence" value="ECO:0007669"/>
    <property type="project" value="TreeGrafter"/>
</dbReference>
<keyword evidence="4" id="KW-1185">Reference proteome</keyword>
<organism evidence="3 4">
    <name type="scientific">Blastocystis sp. subtype 1 (strain ATCC 50177 / NandII)</name>
    <dbReference type="NCBI Taxonomy" id="478820"/>
    <lineage>
        <taxon>Eukaryota</taxon>
        <taxon>Sar</taxon>
        <taxon>Stramenopiles</taxon>
        <taxon>Bigyra</taxon>
        <taxon>Opalozoa</taxon>
        <taxon>Opalinata</taxon>
        <taxon>Blastocystidae</taxon>
        <taxon>Blastocystis</taxon>
    </lineage>
</organism>
<keyword evidence="1" id="KW-0378">Hydrolase</keyword>
<accession>A0A196S9R3</accession>
<dbReference type="SUPFAM" id="SSF53474">
    <property type="entry name" value="alpha/beta-Hydrolases"/>
    <property type="match status" value="1"/>
</dbReference>
<gene>
    <name evidence="3" type="ORF">AV274_5604</name>
</gene>